<keyword evidence="2" id="KW-1185">Reference proteome</keyword>
<dbReference type="KEGG" id="cten:18246565"/>
<dbReference type="STRING" id="590646.G3AXP5"/>
<name>G3AXP5_CANTC</name>
<organism evidence="2">
    <name type="scientific">Candida tenuis (strain ATCC 10573 / BCRC 21748 / CBS 615 / JCM 9827 / NBRC 10315 / NRRL Y-1498 / VKM Y-70)</name>
    <name type="common">Yeast</name>
    <name type="synonym">Yamadazyma tenuis</name>
    <dbReference type="NCBI Taxonomy" id="590646"/>
    <lineage>
        <taxon>Eukaryota</taxon>
        <taxon>Fungi</taxon>
        <taxon>Dikarya</taxon>
        <taxon>Ascomycota</taxon>
        <taxon>Saccharomycotina</taxon>
        <taxon>Pichiomycetes</taxon>
        <taxon>Debaryomycetaceae</taxon>
        <taxon>Yamadazyma</taxon>
    </lineage>
</organism>
<dbReference type="Proteomes" id="UP000000707">
    <property type="component" value="Unassembled WGS sequence"/>
</dbReference>
<dbReference type="GeneID" id="18246565"/>
<evidence type="ECO:0008006" key="3">
    <source>
        <dbReference type="Google" id="ProtNLM"/>
    </source>
</evidence>
<evidence type="ECO:0000313" key="2">
    <source>
        <dbReference type="Proteomes" id="UP000000707"/>
    </source>
</evidence>
<dbReference type="SUPFAM" id="SSF48576">
    <property type="entry name" value="Terpenoid synthases"/>
    <property type="match status" value="1"/>
</dbReference>
<dbReference type="eggNOG" id="KOG4411">
    <property type="taxonomic scope" value="Eukaryota"/>
</dbReference>
<protein>
    <recommendedName>
        <fullName evidence="3">Terpenoid synthase</fullName>
    </recommendedName>
</protein>
<dbReference type="InterPro" id="IPR002060">
    <property type="entry name" value="Squ/phyt_synthse"/>
</dbReference>
<dbReference type="AlphaFoldDB" id="G3AXP5"/>
<dbReference type="Pfam" id="PF00494">
    <property type="entry name" value="SQS_PSY"/>
    <property type="match status" value="1"/>
</dbReference>
<dbReference type="EMBL" id="GL996512">
    <property type="protein sequence ID" value="EGV65666.1"/>
    <property type="molecule type" value="Genomic_DNA"/>
</dbReference>
<sequence length="362" mass="40749">MGGIRYLGMTAGGGYAATLEIAREDVNKILESQDRSSYLLAQYMPEPTRDAFLAIRAFNLEINKIAPKQSSGPSPLGVSAVDLKFKFWSDLLTRIFTNPDSDTNIGEPIAFLLRDALRNNLNLELSCLHQFLQSRRHFLNSSGFNSTDDICAYGEGTYSQLNYLTQGLLLSPGISPSAISLLEHSRRLQGLVSDVAAHIGQATAVASMVLGSKYYASKNSVTVPVDVMTRHDVSQEQFLRLAQGHDQDMAATRQSLQNCFYDVAVVANDHILTARQKLQEIREETAKVVKSNPNDKLLQKNHRKWRHGIPDVIFLPFMVSIPTTLYLRRLEKNDFDIFAPAMDAKEWRLAWTSFRGYYQRRI</sequence>
<dbReference type="InterPro" id="IPR008949">
    <property type="entry name" value="Isoprenoid_synthase_dom_sf"/>
</dbReference>
<accession>G3AXP5</accession>
<proteinExistence type="predicted"/>
<gene>
    <name evidence="1" type="ORF">CANTEDRAFT_112535</name>
</gene>
<evidence type="ECO:0000313" key="1">
    <source>
        <dbReference type="EMBL" id="EGV65666.1"/>
    </source>
</evidence>
<dbReference type="HOGENOM" id="CLU_037269_6_3_1"/>
<dbReference type="OrthoDB" id="270318at2759"/>
<dbReference type="Gene3D" id="1.10.600.10">
    <property type="entry name" value="Farnesyl Diphosphate Synthase"/>
    <property type="match status" value="1"/>
</dbReference>
<reference evidence="1 2" key="1">
    <citation type="journal article" date="2011" name="Proc. Natl. Acad. Sci. U.S.A.">
        <title>Comparative genomics of xylose-fermenting fungi for enhanced biofuel production.</title>
        <authorList>
            <person name="Wohlbach D.J."/>
            <person name="Kuo A."/>
            <person name="Sato T.K."/>
            <person name="Potts K.M."/>
            <person name="Salamov A.A."/>
            <person name="LaButti K.M."/>
            <person name="Sun H."/>
            <person name="Clum A."/>
            <person name="Pangilinan J.L."/>
            <person name="Lindquist E.A."/>
            <person name="Lucas S."/>
            <person name="Lapidus A."/>
            <person name="Jin M."/>
            <person name="Gunawan C."/>
            <person name="Balan V."/>
            <person name="Dale B.E."/>
            <person name="Jeffries T.W."/>
            <person name="Zinkel R."/>
            <person name="Barry K.W."/>
            <person name="Grigoriev I.V."/>
            <person name="Gasch A.P."/>
        </authorList>
    </citation>
    <scope>NUCLEOTIDE SEQUENCE [LARGE SCALE GENOMIC DNA]</scope>
    <source>
        <strain evidence="2">ATCC 10573 / BCRC 21748 / CBS 615 / JCM 9827 / NBRC 10315 / NRRL Y-1498 / VKM Y-70</strain>
    </source>
</reference>